<evidence type="ECO:0000313" key="2">
    <source>
        <dbReference type="EMBL" id="KGO64391.1"/>
    </source>
</evidence>
<keyword evidence="3" id="KW-1185">Reference proteome</keyword>
<feature type="region of interest" description="Disordered" evidence="1">
    <location>
        <begin position="270"/>
        <end position="300"/>
    </location>
</feature>
<dbReference type="HOGENOM" id="CLU_866281_0_0_1"/>
<dbReference type="EMBL" id="JQGA01001585">
    <property type="protein sequence ID" value="KGO64391.1"/>
    <property type="molecule type" value="Genomic_DNA"/>
</dbReference>
<evidence type="ECO:0000256" key="1">
    <source>
        <dbReference type="SAM" id="MobiDB-lite"/>
    </source>
</evidence>
<feature type="compositionally biased region" description="Low complexity" evidence="1">
    <location>
        <begin position="272"/>
        <end position="300"/>
    </location>
</feature>
<dbReference type="AlphaFoldDB" id="A0A0A2KBZ0"/>
<dbReference type="STRING" id="40296.A0A0A2KBZ0"/>
<name>A0A0A2KBZ0_PENIT</name>
<comment type="caution">
    <text evidence="2">The sequence shown here is derived from an EMBL/GenBank/DDBJ whole genome shotgun (WGS) entry which is preliminary data.</text>
</comment>
<gene>
    <name evidence="2" type="ORF">PITC_022410</name>
</gene>
<proteinExistence type="predicted"/>
<dbReference type="OrthoDB" id="1001765at2759"/>
<protein>
    <submittedName>
        <fullName evidence="2">Uncharacterized protein</fullName>
    </submittedName>
</protein>
<evidence type="ECO:0000313" key="3">
    <source>
        <dbReference type="Proteomes" id="UP000030104"/>
    </source>
</evidence>
<accession>A0A0A2KBZ0</accession>
<dbReference type="Proteomes" id="UP000030104">
    <property type="component" value="Unassembled WGS sequence"/>
</dbReference>
<sequence length="321" mass="33485">MVVYECRTGRVAHRSLPFLLGQVQGMQSGQFGDGVVAPSICGGFESRTTSLHRVVSVPIKLGRLEASHVPCGAGSTDKRRLFAAAELLLDRFLAVLDLGQRGQGGSTNPAAEADGGKHLFDARESQPCSKEAYTLNLRTAKESVAEMGVVADQSSVAGIVKGNIGDSLERERARTADTTGRGLASVDLGHYDLENPGETWPFRSNLILWAPIESMGDGKFTVTVPKGVAGQSYFVLTKGNKQATDDNIVGKKGAMGTLSGMAAMGMGGKQNSTFMPTPSSSMSSAWSSTSSTTSPSSSPMYTGAAKKIPGSIAGVFSAALI</sequence>
<organism evidence="2 3">
    <name type="scientific">Penicillium italicum</name>
    <name type="common">Blue mold</name>
    <dbReference type="NCBI Taxonomy" id="40296"/>
    <lineage>
        <taxon>Eukaryota</taxon>
        <taxon>Fungi</taxon>
        <taxon>Dikarya</taxon>
        <taxon>Ascomycota</taxon>
        <taxon>Pezizomycotina</taxon>
        <taxon>Eurotiomycetes</taxon>
        <taxon>Eurotiomycetidae</taxon>
        <taxon>Eurotiales</taxon>
        <taxon>Aspergillaceae</taxon>
        <taxon>Penicillium</taxon>
    </lineage>
</organism>
<reference evidence="2 3" key="1">
    <citation type="journal article" date="2015" name="Mol. Plant Microbe Interact.">
        <title>Genome, transcriptome, and functional analyses of Penicillium expansum provide new insights into secondary metabolism and pathogenicity.</title>
        <authorList>
            <person name="Ballester A.R."/>
            <person name="Marcet-Houben M."/>
            <person name="Levin E."/>
            <person name="Sela N."/>
            <person name="Selma-Lazaro C."/>
            <person name="Carmona L."/>
            <person name="Wisniewski M."/>
            <person name="Droby S."/>
            <person name="Gonzalez-Candelas L."/>
            <person name="Gabaldon T."/>
        </authorList>
    </citation>
    <scope>NUCLEOTIDE SEQUENCE [LARGE SCALE GENOMIC DNA]</scope>
    <source>
        <strain evidence="2 3">PHI-1</strain>
    </source>
</reference>